<name>A0ABT1NWU6_9GAMM</name>
<dbReference type="Gene3D" id="3.40.50.300">
    <property type="entry name" value="P-loop containing nucleotide triphosphate hydrolases"/>
    <property type="match status" value="1"/>
</dbReference>
<reference evidence="1" key="1">
    <citation type="thesis" date="2020" institute="Technische Universitat Dresden" country="Dresden, Germany">
        <title>The Agarolytic System of Microbulbifer elongatus PORT2, Isolated from Batu Karas, Pangandaran West Java Indonesia.</title>
        <authorList>
            <person name="Anggraeni S.R."/>
        </authorList>
    </citation>
    <scope>NUCLEOTIDE SEQUENCE</scope>
    <source>
        <strain evidence="1">PORT2</strain>
    </source>
</reference>
<accession>A0ABT1NWU6</accession>
<proteinExistence type="predicted"/>
<protein>
    <submittedName>
        <fullName evidence="1">Sulfotransferase family 2 domain-containing protein</fullName>
    </submittedName>
</protein>
<gene>
    <name evidence="1" type="ORF">HXX02_02555</name>
</gene>
<evidence type="ECO:0000313" key="1">
    <source>
        <dbReference type="EMBL" id="MCQ3828318.1"/>
    </source>
</evidence>
<dbReference type="InterPro" id="IPR027417">
    <property type="entry name" value="P-loop_NTPase"/>
</dbReference>
<dbReference type="EMBL" id="JACASI010000011">
    <property type="protein sequence ID" value="MCQ3828318.1"/>
    <property type="molecule type" value="Genomic_DNA"/>
</dbReference>
<keyword evidence="2" id="KW-1185">Reference proteome</keyword>
<dbReference type="RefSeq" id="WP_255873169.1">
    <property type="nucleotide sequence ID" value="NZ_JACASI010000011.1"/>
</dbReference>
<organism evidence="1 2">
    <name type="scientific">Microbulbifer elongatus</name>
    <dbReference type="NCBI Taxonomy" id="86173"/>
    <lineage>
        <taxon>Bacteria</taxon>
        <taxon>Pseudomonadati</taxon>
        <taxon>Pseudomonadota</taxon>
        <taxon>Gammaproteobacteria</taxon>
        <taxon>Cellvibrionales</taxon>
        <taxon>Microbulbiferaceae</taxon>
        <taxon>Microbulbifer</taxon>
    </lineage>
</organism>
<dbReference type="Proteomes" id="UP001205566">
    <property type="component" value="Unassembled WGS sequence"/>
</dbReference>
<evidence type="ECO:0000313" key="2">
    <source>
        <dbReference type="Proteomes" id="UP001205566"/>
    </source>
</evidence>
<comment type="caution">
    <text evidence="1">The sequence shown here is derived from an EMBL/GenBank/DDBJ whole genome shotgun (WGS) entry which is preliminary data.</text>
</comment>
<sequence length="364" mass="41279">MKFLNRTASVVQPSPAENALFEGAVDNQWGPVVRGWAKLVNSTSPALVEINADGEKYFIEASEFRDDLQRCGIHPTGECGFSLNLGRRLKVPAQVAVYSMLGHLAASRPAFVNKPIFFMHIAKTAGSSVNEFFIDHFGRERSAMHIESVTDVTTLAQHQFISGHIGVERFERDFEWGKFYTATILREPVQQLVSHLNWVRHLSEPERADFLQGHPRIVREISERLQQVDFSCPEAMSRFVAELRPAERPLFDNCQCRYFFSIPAGQPYNEDAFDQAEANLMRFDFVGLTENFEAAIRFLSAKAGIVKSWERSPKVNVNGYDYGFDRQNRDLVNAVSPLIRFDQALYHRASERSKALLESGPEAL</sequence>